<sequence>MTETQRPGGRADLRALARGGTLSAIGAAISAITQFLVIAAVARGFTQADAGVFFAATSVFVLAAMVAKLGTQTGLVYFIARFRSLGTPELIAGCIRVALTPVMVVSLLLTGALLVSAPALAGLLAEDHAGDFTVLLRTLAVFLPLAALSDTALAATQGFRAMRPTVLIENIWRPLIQFGAVAIIAVIGFREGLAFAWAAPYLVTAVLAALWLRSLVRGLAVPRTAVPPAGEFWRFSAVRGVASIAQQALQRLDIVLVAALGGAVAAAIYTAGTRFRVVGQLGNQAISQAVQPQLAEVLAHDDRRSANALYQTATAWLVLITWPMYLLIAVFAPYVLRIFGEDYADGAPVVLIMMLTMVVASGCGMVSTVLIMAGRTTWNLANILLSLAVQVGLGLLLIPRLDLLGAALAAGAAVLANNLLPLAQIWLALRLHPFGRGTLTAMALAALSFGLLPLGVRLAFGSGLVQLVGAAVLGGAVFALGCRNRRTALRLDALRGVRRGKAAAVAT</sequence>
<protein>
    <submittedName>
        <fullName evidence="7">Multi antimicrobial extrusion protein MatE</fullName>
    </submittedName>
</protein>
<dbReference type="Proteomes" id="UP000251891">
    <property type="component" value="Unassembled WGS sequence"/>
</dbReference>
<feature type="transmembrane region" description="Helical" evidence="6">
    <location>
        <begin position="439"/>
        <end position="458"/>
    </location>
</feature>
<evidence type="ECO:0000256" key="5">
    <source>
        <dbReference type="ARBA" id="ARBA00023136"/>
    </source>
</evidence>
<feature type="transmembrane region" description="Helical" evidence="6">
    <location>
        <begin position="404"/>
        <end position="427"/>
    </location>
</feature>
<comment type="subcellular location">
    <subcellularLocation>
        <location evidence="1">Cell membrane</location>
        <topology evidence="1">Multi-pass membrane protein</topology>
    </subcellularLocation>
</comment>
<dbReference type="PANTHER" id="PTHR30250">
    <property type="entry name" value="PST FAMILY PREDICTED COLANIC ACID TRANSPORTER"/>
    <property type="match status" value="1"/>
</dbReference>
<organism evidence="7 8">
    <name type="scientific">Actinomadura craniellae</name>
    <dbReference type="NCBI Taxonomy" id="2231787"/>
    <lineage>
        <taxon>Bacteria</taxon>
        <taxon>Bacillati</taxon>
        <taxon>Actinomycetota</taxon>
        <taxon>Actinomycetes</taxon>
        <taxon>Streptosporangiales</taxon>
        <taxon>Thermomonosporaceae</taxon>
        <taxon>Actinomadura</taxon>
    </lineage>
</organism>
<keyword evidence="2" id="KW-1003">Cell membrane</keyword>
<dbReference type="AlphaFoldDB" id="A0A365H5F5"/>
<dbReference type="PANTHER" id="PTHR30250:SF27">
    <property type="entry name" value="POLYSACCHARIDE BIOSYNTHESIS PROTEIN"/>
    <property type="match status" value="1"/>
</dbReference>
<evidence type="ECO:0000256" key="6">
    <source>
        <dbReference type="SAM" id="Phobius"/>
    </source>
</evidence>
<keyword evidence="8" id="KW-1185">Reference proteome</keyword>
<dbReference type="InterPro" id="IPR050833">
    <property type="entry name" value="Poly_Biosynth_Transport"/>
</dbReference>
<evidence type="ECO:0000256" key="1">
    <source>
        <dbReference type="ARBA" id="ARBA00004651"/>
    </source>
</evidence>
<keyword evidence="5 6" id="KW-0472">Membrane</keyword>
<feature type="transmembrane region" description="Helical" evidence="6">
    <location>
        <begin position="171"/>
        <end position="189"/>
    </location>
</feature>
<gene>
    <name evidence="7" type="ORF">DPM19_15220</name>
</gene>
<dbReference type="EMBL" id="QLYX01000006">
    <property type="protein sequence ID" value="RAY14321.1"/>
    <property type="molecule type" value="Genomic_DNA"/>
</dbReference>
<keyword evidence="3 6" id="KW-0812">Transmembrane</keyword>
<dbReference type="Pfam" id="PF01943">
    <property type="entry name" value="Polysacc_synt"/>
    <property type="match status" value="1"/>
</dbReference>
<evidence type="ECO:0000256" key="2">
    <source>
        <dbReference type="ARBA" id="ARBA00022475"/>
    </source>
</evidence>
<feature type="transmembrane region" description="Helical" evidence="6">
    <location>
        <begin position="348"/>
        <end position="373"/>
    </location>
</feature>
<feature type="transmembrane region" description="Helical" evidence="6">
    <location>
        <begin position="195"/>
        <end position="212"/>
    </location>
</feature>
<proteinExistence type="predicted"/>
<keyword evidence="4 6" id="KW-1133">Transmembrane helix</keyword>
<feature type="transmembrane region" description="Helical" evidence="6">
    <location>
        <begin position="21"/>
        <end position="41"/>
    </location>
</feature>
<feature type="transmembrane region" description="Helical" evidence="6">
    <location>
        <begin position="134"/>
        <end position="159"/>
    </location>
</feature>
<dbReference type="OrthoDB" id="3294889at2"/>
<dbReference type="RefSeq" id="WP_111867928.1">
    <property type="nucleotide sequence ID" value="NZ_QLYX01000006.1"/>
</dbReference>
<comment type="caution">
    <text evidence="7">The sequence shown here is derived from an EMBL/GenBank/DDBJ whole genome shotgun (WGS) entry which is preliminary data.</text>
</comment>
<feature type="transmembrane region" description="Helical" evidence="6">
    <location>
        <begin position="464"/>
        <end position="482"/>
    </location>
</feature>
<accession>A0A365H5F5</accession>
<evidence type="ECO:0000313" key="7">
    <source>
        <dbReference type="EMBL" id="RAY14321.1"/>
    </source>
</evidence>
<feature type="transmembrane region" description="Helical" evidence="6">
    <location>
        <begin position="90"/>
        <end position="114"/>
    </location>
</feature>
<evidence type="ECO:0000313" key="8">
    <source>
        <dbReference type="Proteomes" id="UP000251891"/>
    </source>
</evidence>
<dbReference type="InterPro" id="IPR002797">
    <property type="entry name" value="Polysacc_synth"/>
</dbReference>
<evidence type="ECO:0000256" key="4">
    <source>
        <dbReference type="ARBA" id="ARBA00022989"/>
    </source>
</evidence>
<evidence type="ECO:0000256" key="3">
    <source>
        <dbReference type="ARBA" id="ARBA00022692"/>
    </source>
</evidence>
<dbReference type="GO" id="GO:0005886">
    <property type="term" value="C:plasma membrane"/>
    <property type="evidence" value="ECO:0007669"/>
    <property type="project" value="UniProtKB-SubCell"/>
</dbReference>
<name>A0A365H5F5_9ACTN</name>
<feature type="transmembrane region" description="Helical" evidence="6">
    <location>
        <begin position="53"/>
        <end position="78"/>
    </location>
</feature>
<feature type="transmembrane region" description="Helical" evidence="6">
    <location>
        <begin position="313"/>
        <end position="336"/>
    </location>
</feature>
<feature type="transmembrane region" description="Helical" evidence="6">
    <location>
        <begin position="380"/>
        <end position="398"/>
    </location>
</feature>
<reference evidence="7 8" key="1">
    <citation type="submission" date="2018-06" db="EMBL/GenBank/DDBJ databases">
        <title>Actinomadura craniellae sp. nov. isolated from marine sponge Craniella sp.</title>
        <authorList>
            <person name="Li L."/>
            <person name="Xu Q.H."/>
            <person name="Lin H.W."/>
            <person name="Lu Y.H."/>
        </authorList>
    </citation>
    <scope>NUCLEOTIDE SEQUENCE [LARGE SCALE GENOMIC DNA]</scope>
    <source>
        <strain evidence="7 8">LHW63021</strain>
    </source>
</reference>